<reference evidence="2 3" key="1">
    <citation type="submission" date="2019-02" db="EMBL/GenBank/DDBJ databases">
        <title>Deep-cultivation of Planctomycetes and their phenomic and genomic characterization uncovers novel biology.</title>
        <authorList>
            <person name="Wiegand S."/>
            <person name="Jogler M."/>
            <person name="Boedeker C."/>
            <person name="Pinto D."/>
            <person name="Vollmers J."/>
            <person name="Rivas-Marin E."/>
            <person name="Kohn T."/>
            <person name="Peeters S.H."/>
            <person name="Heuer A."/>
            <person name="Rast P."/>
            <person name="Oberbeckmann S."/>
            <person name="Bunk B."/>
            <person name="Jeske O."/>
            <person name="Meyerdierks A."/>
            <person name="Storesund J.E."/>
            <person name="Kallscheuer N."/>
            <person name="Luecker S."/>
            <person name="Lage O.M."/>
            <person name="Pohl T."/>
            <person name="Merkel B.J."/>
            <person name="Hornburger P."/>
            <person name="Mueller R.-W."/>
            <person name="Bruemmer F."/>
            <person name="Labrenz M."/>
            <person name="Spormann A.M."/>
            <person name="Op Den Camp H."/>
            <person name="Overmann J."/>
            <person name="Amann R."/>
            <person name="Jetten M.S.M."/>
            <person name="Mascher T."/>
            <person name="Medema M.H."/>
            <person name="Devos D.P."/>
            <person name="Kaster A.-K."/>
            <person name="Ovreas L."/>
            <person name="Rohde M."/>
            <person name="Galperin M.Y."/>
            <person name="Jogler C."/>
        </authorList>
    </citation>
    <scope>NUCLEOTIDE SEQUENCE [LARGE SCALE GENOMIC DNA]</scope>
    <source>
        <strain evidence="2 3">Pla111</strain>
    </source>
</reference>
<dbReference type="InterPro" id="IPR049468">
    <property type="entry name" value="Restrct_endonuc-II-like_dom"/>
</dbReference>
<sequence length="152" mass="17354">MQPSDIQSGPSKSRGVTAFRDYLEYVQTGFLPKRTVNQDRPMESPFEEAVARVVSELGYEVVPQVGVAGYFIDLGIREPGKENFLLGVECDGATYHSSKSARDRDRLREEVIRSRGWELHRIWSTDWYLNQKHEQERLAKRIAELASPAVQA</sequence>
<dbReference type="InterPro" id="IPR011335">
    <property type="entry name" value="Restrct_endonuc-II-like"/>
</dbReference>
<dbReference type="Proteomes" id="UP000318995">
    <property type="component" value="Unassembled WGS sequence"/>
</dbReference>
<gene>
    <name evidence="2" type="ORF">Pla111_34750</name>
</gene>
<keyword evidence="3" id="KW-1185">Reference proteome</keyword>
<dbReference type="Pfam" id="PF18741">
    <property type="entry name" value="MTES_1575"/>
    <property type="match status" value="1"/>
</dbReference>
<dbReference type="FunFam" id="3.40.960.10:FF:000002">
    <property type="entry name" value="DNA helicase related protein"/>
    <property type="match status" value="1"/>
</dbReference>
<dbReference type="OrthoDB" id="9757917at2"/>
<dbReference type="RefSeq" id="WP_146575665.1">
    <property type="nucleotide sequence ID" value="NZ_SJPH01000017.1"/>
</dbReference>
<organism evidence="2 3">
    <name type="scientific">Botrimarina hoheduenensis</name>
    <dbReference type="NCBI Taxonomy" id="2528000"/>
    <lineage>
        <taxon>Bacteria</taxon>
        <taxon>Pseudomonadati</taxon>
        <taxon>Planctomycetota</taxon>
        <taxon>Planctomycetia</taxon>
        <taxon>Pirellulales</taxon>
        <taxon>Lacipirellulaceae</taxon>
        <taxon>Botrimarina</taxon>
    </lineage>
</organism>
<feature type="domain" description="Restriction endonuclease type II-like" evidence="1">
    <location>
        <begin position="46"/>
        <end position="142"/>
    </location>
</feature>
<name>A0A5C5VPI0_9BACT</name>
<dbReference type="Gene3D" id="3.40.960.10">
    <property type="entry name" value="VSR Endonuclease"/>
    <property type="match status" value="1"/>
</dbReference>
<evidence type="ECO:0000259" key="1">
    <source>
        <dbReference type="Pfam" id="PF18741"/>
    </source>
</evidence>
<evidence type="ECO:0000313" key="3">
    <source>
        <dbReference type="Proteomes" id="UP000318995"/>
    </source>
</evidence>
<dbReference type="EMBL" id="SJPH01000017">
    <property type="protein sequence ID" value="TWT40047.1"/>
    <property type="molecule type" value="Genomic_DNA"/>
</dbReference>
<evidence type="ECO:0000313" key="2">
    <source>
        <dbReference type="EMBL" id="TWT40047.1"/>
    </source>
</evidence>
<proteinExistence type="predicted"/>
<dbReference type="AlphaFoldDB" id="A0A5C5VPI0"/>
<accession>A0A5C5VPI0</accession>
<protein>
    <recommendedName>
        <fullName evidence="1">Restriction endonuclease type II-like domain-containing protein</fullName>
    </recommendedName>
</protein>
<dbReference type="SUPFAM" id="SSF52980">
    <property type="entry name" value="Restriction endonuclease-like"/>
    <property type="match status" value="1"/>
</dbReference>
<comment type="caution">
    <text evidence="2">The sequence shown here is derived from an EMBL/GenBank/DDBJ whole genome shotgun (WGS) entry which is preliminary data.</text>
</comment>